<keyword evidence="6" id="KW-1185">Reference proteome</keyword>
<dbReference type="Proteomes" id="UP000825228">
    <property type="component" value="Unassembled WGS sequence"/>
</dbReference>
<feature type="non-terminal residue" evidence="5">
    <location>
        <position position="286"/>
    </location>
</feature>
<evidence type="ECO:0000256" key="1">
    <source>
        <dbReference type="ARBA" id="ARBA00010652"/>
    </source>
</evidence>
<feature type="signal peptide" evidence="3">
    <location>
        <begin position="1"/>
        <end position="33"/>
    </location>
</feature>
<protein>
    <submittedName>
        <fullName evidence="5">PPE domain-containing protein</fullName>
    </submittedName>
</protein>
<dbReference type="InterPro" id="IPR000030">
    <property type="entry name" value="PPE_dom"/>
</dbReference>
<dbReference type="SUPFAM" id="SSF140459">
    <property type="entry name" value="PE/PPE dimer-like"/>
    <property type="match status" value="1"/>
</dbReference>
<reference evidence="5 6" key="1">
    <citation type="submission" date="2020-06" db="EMBL/GenBank/DDBJ databases">
        <title>Taxonomy, biology and ecology of Rhodococcus bacteria occurring in California pistachio and other woody hosts as revealed by genome sequence analyses.</title>
        <authorList>
            <person name="Gai Y."/>
            <person name="Riely B."/>
        </authorList>
    </citation>
    <scope>NUCLEOTIDE SEQUENCE [LARGE SCALE GENOMIC DNA]</scope>
    <source>
        <strain evidence="5 6">BP-281</strain>
    </source>
</reference>
<proteinExistence type="inferred from homology"/>
<gene>
    <name evidence="5" type="ORF">HQ603_18560</name>
</gene>
<dbReference type="EMBL" id="JABUBU010000038">
    <property type="protein sequence ID" value="MBY6368755.1"/>
    <property type="molecule type" value="Genomic_DNA"/>
</dbReference>
<accession>A0ABS7P8U1</accession>
<feature type="region of interest" description="Disordered" evidence="2">
    <location>
        <begin position="264"/>
        <end position="286"/>
    </location>
</feature>
<feature type="region of interest" description="Disordered" evidence="2">
    <location>
        <begin position="176"/>
        <end position="241"/>
    </location>
</feature>
<dbReference type="InterPro" id="IPR038332">
    <property type="entry name" value="PPE_sf"/>
</dbReference>
<comment type="similarity">
    <text evidence="1">Belongs to the mycobacterial PPE family.</text>
</comment>
<dbReference type="RefSeq" id="WP_222686226.1">
    <property type="nucleotide sequence ID" value="NZ_JABUBT010000072.1"/>
</dbReference>
<evidence type="ECO:0000256" key="2">
    <source>
        <dbReference type="SAM" id="MobiDB-lite"/>
    </source>
</evidence>
<name>A0ABS7P8U1_9NOCA</name>
<feature type="domain" description="PPE" evidence="4">
    <location>
        <begin position="10"/>
        <end position="166"/>
    </location>
</feature>
<feature type="compositionally biased region" description="Basic and acidic residues" evidence="2">
    <location>
        <begin position="207"/>
        <end position="216"/>
    </location>
</feature>
<feature type="compositionally biased region" description="Low complexity" evidence="2">
    <location>
        <begin position="181"/>
        <end position="190"/>
    </location>
</feature>
<feature type="chain" id="PRO_5047449018" evidence="3">
    <location>
        <begin position="34"/>
        <end position="286"/>
    </location>
</feature>
<organism evidence="5 6">
    <name type="scientific">Rhodococcoides corynebacterioides</name>
    <dbReference type="NCBI Taxonomy" id="53972"/>
    <lineage>
        <taxon>Bacteria</taxon>
        <taxon>Bacillati</taxon>
        <taxon>Actinomycetota</taxon>
        <taxon>Actinomycetes</taxon>
        <taxon>Mycobacteriales</taxon>
        <taxon>Nocardiaceae</taxon>
        <taxon>Rhodococcoides</taxon>
    </lineage>
</organism>
<sequence>MTAGPTGVVWLPRTAAGNSAALLAGPGPLPASAAATAWSAAASAFADVAATVARVGAVLNLSWDGVAADAADRGLTATAAWATSTADRCALVAARAGAHAAAVTAARVVMPTPVEIAAVEGTRVAAYSTGGAVTGAAQAADAARLALDVRAAVVMETYEAASATLAMPEVFDPPPPVTSGAPATAPITVAPVPPWSADPGRAASGGDARRGDEQGDRIGAGPVAEHGATAGPAEDPAVTRAASSVLRAGDQLGGQVVDSALGSVGGSGLGERPGVGGSGGGGLGAG</sequence>
<evidence type="ECO:0000313" key="6">
    <source>
        <dbReference type="Proteomes" id="UP000825228"/>
    </source>
</evidence>
<evidence type="ECO:0000256" key="3">
    <source>
        <dbReference type="SAM" id="SignalP"/>
    </source>
</evidence>
<evidence type="ECO:0000259" key="4">
    <source>
        <dbReference type="Pfam" id="PF00823"/>
    </source>
</evidence>
<evidence type="ECO:0000313" key="5">
    <source>
        <dbReference type="EMBL" id="MBY6368755.1"/>
    </source>
</evidence>
<keyword evidence="3" id="KW-0732">Signal</keyword>
<dbReference type="Gene3D" id="1.20.1260.20">
    <property type="entry name" value="PPE superfamily"/>
    <property type="match status" value="1"/>
</dbReference>
<feature type="compositionally biased region" description="Low complexity" evidence="2">
    <location>
        <begin position="197"/>
        <end position="206"/>
    </location>
</feature>
<dbReference type="Pfam" id="PF00823">
    <property type="entry name" value="PPE"/>
    <property type="match status" value="1"/>
</dbReference>
<comment type="caution">
    <text evidence="5">The sequence shown here is derived from an EMBL/GenBank/DDBJ whole genome shotgun (WGS) entry which is preliminary data.</text>
</comment>